<dbReference type="AlphaFoldDB" id="A0A165CBJ5"/>
<dbReference type="Proteomes" id="UP000077266">
    <property type="component" value="Unassembled WGS sequence"/>
</dbReference>
<keyword evidence="2" id="KW-1133">Transmembrane helix</keyword>
<keyword evidence="2" id="KW-0812">Transmembrane</keyword>
<sequence>MTFAFTGSRALSMVGEKDLNVHLTTTLNGQPYSPTGIDYPELFRTEELDNGTTYTFELTYSGEGRLAVVALYIEKAGHAIDPADDAGPSPPPTSTTATETVSRSTASSETTSTTTHTPEVSRPAASSPTTSDAISSSAQSGSPTESSPIGSPAPASSTLISSAISTSSTSTSARSASTSMTTLIAACASGGVTLAVIILFLVAFCLWRSWRRRRRPEPVPIEPMSIAAVPYGVPHPVFGLRDRKGGTGGFSRLGNRRHVEVEEGLPTYTESSEMLPSNHVHHIQHS</sequence>
<evidence type="ECO:0008006" key="5">
    <source>
        <dbReference type="Google" id="ProtNLM"/>
    </source>
</evidence>
<keyword evidence="4" id="KW-1185">Reference proteome</keyword>
<evidence type="ECO:0000256" key="2">
    <source>
        <dbReference type="SAM" id="Phobius"/>
    </source>
</evidence>
<dbReference type="EMBL" id="KV426342">
    <property type="protein sequence ID" value="KZV82171.1"/>
    <property type="molecule type" value="Genomic_DNA"/>
</dbReference>
<protein>
    <recommendedName>
        <fullName evidence="5">Mid2 domain-containing protein</fullName>
    </recommendedName>
</protein>
<organism evidence="3 4">
    <name type="scientific">Exidia glandulosa HHB12029</name>
    <dbReference type="NCBI Taxonomy" id="1314781"/>
    <lineage>
        <taxon>Eukaryota</taxon>
        <taxon>Fungi</taxon>
        <taxon>Dikarya</taxon>
        <taxon>Basidiomycota</taxon>
        <taxon>Agaricomycotina</taxon>
        <taxon>Agaricomycetes</taxon>
        <taxon>Auriculariales</taxon>
        <taxon>Exidiaceae</taxon>
        <taxon>Exidia</taxon>
    </lineage>
</organism>
<dbReference type="InParanoid" id="A0A165CBJ5"/>
<accession>A0A165CBJ5</accession>
<keyword evidence="2" id="KW-0472">Membrane</keyword>
<evidence type="ECO:0000256" key="1">
    <source>
        <dbReference type="SAM" id="MobiDB-lite"/>
    </source>
</evidence>
<dbReference type="OrthoDB" id="3325193at2759"/>
<evidence type="ECO:0000313" key="4">
    <source>
        <dbReference type="Proteomes" id="UP000077266"/>
    </source>
</evidence>
<name>A0A165CBJ5_EXIGL</name>
<feature type="compositionally biased region" description="Low complexity" evidence="1">
    <location>
        <begin position="94"/>
        <end position="157"/>
    </location>
</feature>
<feature type="transmembrane region" description="Helical" evidence="2">
    <location>
        <begin position="183"/>
        <end position="207"/>
    </location>
</feature>
<proteinExistence type="predicted"/>
<reference evidence="3 4" key="1">
    <citation type="journal article" date="2016" name="Mol. Biol. Evol.">
        <title>Comparative Genomics of Early-Diverging Mushroom-Forming Fungi Provides Insights into the Origins of Lignocellulose Decay Capabilities.</title>
        <authorList>
            <person name="Nagy L.G."/>
            <person name="Riley R."/>
            <person name="Tritt A."/>
            <person name="Adam C."/>
            <person name="Daum C."/>
            <person name="Floudas D."/>
            <person name="Sun H."/>
            <person name="Yadav J.S."/>
            <person name="Pangilinan J."/>
            <person name="Larsson K.H."/>
            <person name="Matsuura K."/>
            <person name="Barry K."/>
            <person name="Labutti K."/>
            <person name="Kuo R."/>
            <person name="Ohm R.A."/>
            <person name="Bhattacharya S.S."/>
            <person name="Shirouzu T."/>
            <person name="Yoshinaga Y."/>
            <person name="Martin F.M."/>
            <person name="Grigoriev I.V."/>
            <person name="Hibbett D.S."/>
        </authorList>
    </citation>
    <scope>NUCLEOTIDE SEQUENCE [LARGE SCALE GENOMIC DNA]</scope>
    <source>
        <strain evidence="3 4">HHB12029</strain>
    </source>
</reference>
<evidence type="ECO:0000313" key="3">
    <source>
        <dbReference type="EMBL" id="KZV82171.1"/>
    </source>
</evidence>
<feature type="region of interest" description="Disordered" evidence="1">
    <location>
        <begin position="80"/>
        <end position="157"/>
    </location>
</feature>
<gene>
    <name evidence="3" type="ORF">EXIGLDRAFT_730136</name>
</gene>